<keyword evidence="7" id="KW-1185">Reference proteome</keyword>
<dbReference type="InterPro" id="IPR051020">
    <property type="entry name" value="ALDH-related_metabolic_enz"/>
</dbReference>
<dbReference type="SUPFAM" id="SSF53720">
    <property type="entry name" value="ALDH-like"/>
    <property type="match status" value="1"/>
</dbReference>
<dbReference type="Pfam" id="PF00171">
    <property type="entry name" value="Aldedh"/>
    <property type="match status" value="1"/>
</dbReference>
<organism evidence="6 7">
    <name type="scientific">Candidatus Methylacidithermus pantelleriae</name>
    <dbReference type="NCBI Taxonomy" id="2744239"/>
    <lineage>
        <taxon>Bacteria</taxon>
        <taxon>Pseudomonadati</taxon>
        <taxon>Verrucomicrobiota</taxon>
        <taxon>Methylacidiphilae</taxon>
        <taxon>Methylacidiphilales</taxon>
        <taxon>Methylacidiphilaceae</taxon>
        <taxon>Candidatus Methylacidithermus</taxon>
    </lineage>
</organism>
<sequence length="478" mass="52797">MPQLRASPLLLIGNRWVDGTGSYPLRDPYWGKVIAEVPLADLSLCKEAIRLAHEAFATTSREAPCDRAERLVRIASLIESRKDDFVETIVMEVGKPRRLATVEVERAIVTFRAAAEEARRELGELLSLQGFPTGKGYFGWVKRFPIGVVFAITPFNFPLNTVAHKVAPCLATGNPMVLKPSPKAPLTAILLSELLLEAGIVPGQYNLIVCGNEEVAELVVDDRVRKVSFTGSAEVGWKLKALCPEKRVTLELGGNAAVIVDERSDWLKAIGPIAMGAFAYAGQSCISVQRVLVHRSIYEAFRDALVSFTQKEIHIGDPNRPEVVVGPLIDASAAERIARWLAKAQEKGARIVCGGRFQGPCLEPTIVETQEEELEIVCEEVFAPLLVLSHFDSFDEALQRVNRSRYGLQAGVFTRDLYRAMQAFETLEVGAVLINQIPTFRIETMPYGGVKRSGFGREGIRYAMEGMTEPRVCLWNCN</sequence>
<dbReference type="Proteomes" id="UP000663859">
    <property type="component" value="Unassembled WGS sequence"/>
</dbReference>
<comment type="similarity">
    <text evidence="1 4">Belongs to the aldehyde dehydrogenase family.</text>
</comment>
<protein>
    <submittedName>
        <fullName evidence="6">Aldehyde Dehydrogenase</fullName>
    </submittedName>
</protein>
<dbReference type="PANTHER" id="PTHR42991">
    <property type="entry name" value="ALDEHYDE DEHYDROGENASE"/>
    <property type="match status" value="1"/>
</dbReference>
<keyword evidence="2 4" id="KW-0560">Oxidoreductase</keyword>
<evidence type="ECO:0000256" key="2">
    <source>
        <dbReference type="ARBA" id="ARBA00023002"/>
    </source>
</evidence>
<dbReference type="InterPro" id="IPR016162">
    <property type="entry name" value="Ald_DH_N"/>
</dbReference>
<dbReference type="InterPro" id="IPR016163">
    <property type="entry name" value="Ald_DH_C"/>
</dbReference>
<evidence type="ECO:0000256" key="1">
    <source>
        <dbReference type="ARBA" id="ARBA00009986"/>
    </source>
</evidence>
<evidence type="ECO:0000313" key="7">
    <source>
        <dbReference type="Proteomes" id="UP000663859"/>
    </source>
</evidence>
<proteinExistence type="inferred from homology"/>
<dbReference type="InterPro" id="IPR015590">
    <property type="entry name" value="Aldehyde_DH_dom"/>
</dbReference>
<reference evidence="6" key="1">
    <citation type="submission" date="2021-02" db="EMBL/GenBank/DDBJ databases">
        <authorList>
            <person name="Cremers G."/>
            <person name="Picone N."/>
        </authorList>
    </citation>
    <scope>NUCLEOTIDE SEQUENCE</scope>
    <source>
        <strain evidence="6">PQ17</strain>
    </source>
</reference>
<dbReference type="InterPro" id="IPR016161">
    <property type="entry name" value="Ald_DH/histidinol_DH"/>
</dbReference>
<comment type="caution">
    <text evidence="6">The sequence shown here is derived from an EMBL/GenBank/DDBJ whole genome shotgun (WGS) entry which is preliminary data.</text>
</comment>
<dbReference type="AlphaFoldDB" id="A0A8J2FXC1"/>
<dbReference type="InterPro" id="IPR029510">
    <property type="entry name" value="Ald_DH_CS_GLU"/>
</dbReference>
<name>A0A8J2FXC1_9BACT</name>
<feature type="domain" description="Aldehyde dehydrogenase" evidence="5">
    <location>
        <begin position="16"/>
        <end position="471"/>
    </location>
</feature>
<dbReference type="PROSITE" id="PS00687">
    <property type="entry name" value="ALDEHYDE_DEHYDR_GLU"/>
    <property type="match status" value="1"/>
</dbReference>
<evidence type="ECO:0000313" key="6">
    <source>
        <dbReference type="EMBL" id="CAF0704494.1"/>
    </source>
</evidence>
<dbReference type="Gene3D" id="3.40.309.10">
    <property type="entry name" value="Aldehyde Dehydrogenase, Chain A, domain 2"/>
    <property type="match status" value="1"/>
</dbReference>
<accession>A0A8J2FXC1</accession>
<dbReference type="PANTHER" id="PTHR42991:SF1">
    <property type="entry name" value="ALDEHYDE DEHYDROGENASE"/>
    <property type="match status" value="1"/>
</dbReference>
<feature type="active site" evidence="3">
    <location>
        <position position="251"/>
    </location>
</feature>
<dbReference type="RefSeq" id="WP_174582521.1">
    <property type="nucleotide sequence ID" value="NZ_CAJNOB010000067.1"/>
</dbReference>
<gene>
    <name evidence="6" type="ORF">MPNT_70044</name>
</gene>
<dbReference type="EMBL" id="CAJNOB010000067">
    <property type="protein sequence ID" value="CAF0704494.1"/>
    <property type="molecule type" value="Genomic_DNA"/>
</dbReference>
<dbReference type="Gene3D" id="3.40.605.10">
    <property type="entry name" value="Aldehyde Dehydrogenase, Chain A, domain 1"/>
    <property type="match status" value="1"/>
</dbReference>
<evidence type="ECO:0000256" key="3">
    <source>
        <dbReference type="PROSITE-ProRule" id="PRU10007"/>
    </source>
</evidence>
<dbReference type="GO" id="GO:0008911">
    <property type="term" value="F:lactaldehyde dehydrogenase (NAD+) activity"/>
    <property type="evidence" value="ECO:0007669"/>
    <property type="project" value="TreeGrafter"/>
</dbReference>
<evidence type="ECO:0000259" key="5">
    <source>
        <dbReference type="Pfam" id="PF00171"/>
    </source>
</evidence>
<evidence type="ECO:0000256" key="4">
    <source>
        <dbReference type="RuleBase" id="RU003345"/>
    </source>
</evidence>